<evidence type="ECO:0000313" key="1">
    <source>
        <dbReference type="EMBL" id="VDP07708.1"/>
    </source>
</evidence>
<accession>A0A183IPQ2</accession>
<reference evidence="3" key="1">
    <citation type="submission" date="2016-06" db="UniProtKB">
        <authorList>
            <consortium name="WormBaseParasite"/>
        </authorList>
    </citation>
    <scope>IDENTIFICATION</scope>
</reference>
<dbReference type="Proteomes" id="UP000270296">
    <property type="component" value="Unassembled WGS sequence"/>
</dbReference>
<protein>
    <submittedName>
        <fullName evidence="3">RNase_PH domain-containing protein</fullName>
    </submittedName>
</protein>
<keyword evidence="2" id="KW-1185">Reference proteome</keyword>
<dbReference type="AlphaFoldDB" id="A0A183IPQ2"/>
<reference evidence="1 2" key="2">
    <citation type="submission" date="2018-11" db="EMBL/GenBank/DDBJ databases">
        <authorList>
            <consortium name="Pathogen Informatics"/>
        </authorList>
    </citation>
    <scope>NUCLEOTIDE SEQUENCE [LARGE SCALE GENOMIC DNA]</scope>
</reference>
<dbReference type="EMBL" id="UZAM01009104">
    <property type="protein sequence ID" value="VDP07708.1"/>
    <property type="molecule type" value="Genomic_DNA"/>
</dbReference>
<name>A0A183IPQ2_9BILA</name>
<gene>
    <name evidence="1" type="ORF">SBAD_LOCUS5599</name>
</gene>
<dbReference type="WBParaSite" id="SBAD_0000582101-mRNA-1">
    <property type="protein sequence ID" value="SBAD_0000582101-mRNA-1"/>
    <property type="gene ID" value="SBAD_0000582101"/>
</dbReference>
<evidence type="ECO:0000313" key="3">
    <source>
        <dbReference type="WBParaSite" id="SBAD_0000582101-mRNA-1"/>
    </source>
</evidence>
<evidence type="ECO:0000313" key="2">
    <source>
        <dbReference type="Proteomes" id="UP000270296"/>
    </source>
</evidence>
<proteinExistence type="predicted"/>
<organism evidence="3">
    <name type="scientific">Soboliphyme baturini</name>
    <dbReference type="NCBI Taxonomy" id="241478"/>
    <lineage>
        <taxon>Eukaryota</taxon>
        <taxon>Metazoa</taxon>
        <taxon>Ecdysozoa</taxon>
        <taxon>Nematoda</taxon>
        <taxon>Enoplea</taxon>
        <taxon>Dorylaimia</taxon>
        <taxon>Dioctophymatida</taxon>
        <taxon>Dioctophymatoidea</taxon>
        <taxon>Soboliphymatidae</taxon>
        <taxon>Soboliphyme</taxon>
    </lineage>
</organism>
<sequence length="136" mass="15355">MVQSSYVTIIIRNGVQRIPKLSHGNSTIEEVLQDKYLGTVISTNGNCEQDLNGRIVLASFIFKSRTTVCTHRGIAVATKTRLYWRTVRTSFLEDTSDDLIMLRIRQTFHLLTSAMRRAASMCVTANMLKTIELAVM</sequence>